<dbReference type="GO" id="GO:0008168">
    <property type="term" value="F:methyltransferase activity"/>
    <property type="evidence" value="ECO:0007669"/>
    <property type="project" value="UniProtKB-KW"/>
</dbReference>
<dbReference type="InterPro" id="IPR029063">
    <property type="entry name" value="SAM-dependent_MTases_sf"/>
</dbReference>
<evidence type="ECO:0000313" key="4">
    <source>
        <dbReference type="EMBL" id="MBY8885033.1"/>
    </source>
</evidence>
<organism evidence="4 5">
    <name type="scientific">Streptantibioticus parmotrematis</name>
    <dbReference type="NCBI Taxonomy" id="2873249"/>
    <lineage>
        <taxon>Bacteria</taxon>
        <taxon>Bacillati</taxon>
        <taxon>Actinomycetota</taxon>
        <taxon>Actinomycetes</taxon>
        <taxon>Kitasatosporales</taxon>
        <taxon>Streptomycetaceae</taxon>
        <taxon>Streptantibioticus</taxon>
    </lineage>
</organism>
<dbReference type="InterPro" id="IPR041698">
    <property type="entry name" value="Methyltransf_25"/>
</dbReference>
<keyword evidence="1 4" id="KW-0489">Methyltransferase</keyword>
<feature type="domain" description="Methyltransferase" evidence="3">
    <location>
        <begin position="67"/>
        <end position="157"/>
    </location>
</feature>
<evidence type="ECO:0000256" key="1">
    <source>
        <dbReference type="ARBA" id="ARBA00022603"/>
    </source>
</evidence>
<name>A0ABS7QQ25_9ACTN</name>
<protein>
    <submittedName>
        <fullName evidence="4">Methyltransferase domain-containing protein</fullName>
    </submittedName>
</protein>
<dbReference type="GO" id="GO:0032259">
    <property type="term" value="P:methylation"/>
    <property type="evidence" value="ECO:0007669"/>
    <property type="project" value="UniProtKB-KW"/>
</dbReference>
<accession>A0ABS7QQ25</accession>
<comment type="caution">
    <text evidence="4">The sequence shown here is derived from an EMBL/GenBank/DDBJ whole genome shotgun (WGS) entry which is preliminary data.</text>
</comment>
<proteinExistence type="predicted"/>
<sequence length="227" mass="24342">MTETTAGADPAATPEAPRFLARAREFYDAVAEDYVARFRDELPQRPWDRAALGVFAEGVLANGGGPVADVGCGPGRLTGTLRSLGLDVFGVDLSPAMLALAREAHPDVRFTEGSMTALDVADGSLGGLVAWYSVIHVPPARHPEVFAGFHRALAPGGRLQLAFQVGEEPFRVTEPFGRPVALDFHRMEPERVRIQLADAGFAVEAVVVREATGTERVPQAYVLARKP</sequence>
<evidence type="ECO:0000256" key="2">
    <source>
        <dbReference type="ARBA" id="ARBA00022679"/>
    </source>
</evidence>
<dbReference type="PANTHER" id="PTHR43861:SF1">
    <property type="entry name" value="TRANS-ACONITATE 2-METHYLTRANSFERASE"/>
    <property type="match status" value="1"/>
</dbReference>
<keyword evidence="2" id="KW-0808">Transferase</keyword>
<dbReference type="Proteomes" id="UP001198565">
    <property type="component" value="Unassembled WGS sequence"/>
</dbReference>
<dbReference type="SUPFAM" id="SSF53335">
    <property type="entry name" value="S-adenosyl-L-methionine-dependent methyltransferases"/>
    <property type="match status" value="1"/>
</dbReference>
<gene>
    <name evidence="4" type="ORF">K7472_09265</name>
</gene>
<dbReference type="PANTHER" id="PTHR43861">
    <property type="entry name" value="TRANS-ACONITATE 2-METHYLTRANSFERASE-RELATED"/>
    <property type="match status" value="1"/>
</dbReference>
<dbReference type="RefSeq" id="WP_222975970.1">
    <property type="nucleotide sequence ID" value="NZ_JAINVZ010000004.1"/>
</dbReference>
<keyword evidence="5" id="KW-1185">Reference proteome</keyword>
<dbReference type="CDD" id="cd02440">
    <property type="entry name" value="AdoMet_MTases"/>
    <property type="match status" value="1"/>
</dbReference>
<evidence type="ECO:0000259" key="3">
    <source>
        <dbReference type="Pfam" id="PF13649"/>
    </source>
</evidence>
<dbReference type="EMBL" id="JAINVZ010000004">
    <property type="protein sequence ID" value="MBY8885033.1"/>
    <property type="molecule type" value="Genomic_DNA"/>
</dbReference>
<evidence type="ECO:0000313" key="5">
    <source>
        <dbReference type="Proteomes" id="UP001198565"/>
    </source>
</evidence>
<reference evidence="4 5" key="1">
    <citation type="submission" date="2021-08" db="EMBL/GenBank/DDBJ databases">
        <title>Streptomyces sp. PTM05 isolated from lichen.</title>
        <authorList>
            <person name="Somphong A."/>
            <person name="Phongsopitanun W."/>
            <person name="Tanasupawat S."/>
        </authorList>
    </citation>
    <scope>NUCLEOTIDE SEQUENCE [LARGE SCALE GENOMIC DNA]</scope>
    <source>
        <strain evidence="4 5">Ptm05</strain>
    </source>
</reference>
<dbReference type="Pfam" id="PF13649">
    <property type="entry name" value="Methyltransf_25"/>
    <property type="match status" value="1"/>
</dbReference>
<dbReference type="Gene3D" id="3.40.50.150">
    <property type="entry name" value="Vaccinia Virus protein VP39"/>
    <property type="match status" value="1"/>
</dbReference>